<evidence type="ECO:0000313" key="1">
    <source>
        <dbReference type="EMBL" id="CAG8550186.1"/>
    </source>
</evidence>
<dbReference type="Proteomes" id="UP000789525">
    <property type="component" value="Unassembled WGS sequence"/>
</dbReference>
<sequence length="219" mass="25518">MSSPYTITEQKLIKLLGETNILIQSIDSTKINTIHPTYILQKRPLFETLYEDFLLEIRSAEEEERNDEKEIEKDDEKDIEKDEDGKKDNGKDGEEGDEFTKQNENTVDNSNSSEPAEDNKLDPSEHIKTLYIFTGDEPILQNLAEKSPALKEDFQRLFSIIKYYQKENIPTPREWIDVLFDGDEDERGSMRSRRTKNRSSMVKRFRRKFVKLLGMGGGD</sequence>
<comment type="caution">
    <text evidence="1">The sequence shown here is derived from an EMBL/GenBank/DDBJ whole genome shotgun (WGS) entry which is preliminary data.</text>
</comment>
<reference evidence="1" key="1">
    <citation type="submission" date="2021-06" db="EMBL/GenBank/DDBJ databases">
        <authorList>
            <person name="Kallberg Y."/>
            <person name="Tangrot J."/>
            <person name="Rosling A."/>
        </authorList>
    </citation>
    <scope>NUCLEOTIDE SEQUENCE</scope>
    <source>
        <strain evidence="1">CL356</strain>
    </source>
</reference>
<keyword evidence="2" id="KW-1185">Reference proteome</keyword>
<evidence type="ECO:0000313" key="2">
    <source>
        <dbReference type="Proteomes" id="UP000789525"/>
    </source>
</evidence>
<name>A0ACA9LYV7_9GLOM</name>
<dbReference type="EMBL" id="CAJVPT010008271">
    <property type="protein sequence ID" value="CAG8550186.1"/>
    <property type="molecule type" value="Genomic_DNA"/>
</dbReference>
<accession>A0ACA9LYV7</accession>
<proteinExistence type="predicted"/>
<gene>
    <name evidence="1" type="ORF">ACOLOM_LOCUS4821</name>
</gene>
<protein>
    <submittedName>
        <fullName evidence="1">5617_t:CDS:1</fullName>
    </submittedName>
</protein>
<organism evidence="1 2">
    <name type="scientific">Acaulospora colombiana</name>
    <dbReference type="NCBI Taxonomy" id="27376"/>
    <lineage>
        <taxon>Eukaryota</taxon>
        <taxon>Fungi</taxon>
        <taxon>Fungi incertae sedis</taxon>
        <taxon>Mucoromycota</taxon>
        <taxon>Glomeromycotina</taxon>
        <taxon>Glomeromycetes</taxon>
        <taxon>Diversisporales</taxon>
        <taxon>Acaulosporaceae</taxon>
        <taxon>Acaulospora</taxon>
    </lineage>
</organism>